<evidence type="ECO:0000313" key="2">
    <source>
        <dbReference type="Proteomes" id="UP000297245"/>
    </source>
</evidence>
<reference evidence="1 2" key="1">
    <citation type="journal article" date="2019" name="Nat. Ecol. Evol.">
        <title>Megaphylogeny resolves global patterns of mushroom evolution.</title>
        <authorList>
            <person name="Varga T."/>
            <person name="Krizsan K."/>
            <person name="Foldi C."/>
            <person name="Dima B."/>
            <person name="Sanchez-Garcia M."/>
            <person name="Sanchez-Ramirez S."/>
            <person name="Szollosi G.J."/>
            <person name="Szarkandi J.G."/>
            <person name="Papp V."/>
            <person name="Albert L."/>
            <person name="Andreopoulos W."/>
            <person name="Angelini C."/>
            <person name="Antonin V."/>
            <person name="Barry K.W."/>
            <person name="Bougher N.L."/>
            <person name="Buchanan P."/>
            <person name="Buyck B."/>
            <person name="Bense V."/>
            <person name="Catcheside P."/>
            <person name="Chovatia M."/>
            <person name="Cooper J."/>
            <person name="Damon W."/>
            <person name="Desjardin D."/>
            <person name="Finy P."/>
            <person name="Geml J."/>
            <person name="Haridas S."/>
            <person name="Hughes K."/>
            <person name="Justo A."/>
            <person name="Karasinski D."/>
            <person name="Kautmanova I."/>
            <person name="Kiss B."/>
            <person name="Kocsube S."/>
            <person name="Kotiranta H."/>
            <person name="LaButti K.M."/>
            <person name="Lechner B.E."/>
            <person name="Liimatainen K."/>
            <person name="Lipzen A."/>
            <person name="Lukacs Z."/>
            <person name="Mihaltcheva S."/>
            <person name="Morgado L.N."/>
            <person name="Niskanen T."/>
            <person name="Noordeloos M.E."/>
            <person name="Ohm R.A."/>
            <person name="Ortiz-Santana B."/>
            <person name="Ovrebo C."/>
            <person name="Racz N."/>
            <person name="Riley R."/>
            <person name="Savchenko A."/>
            <person name="Shiryaev A."/>
            <person name="Soop K."/>
            <person name="Spirin V."/>
            <person name="Szebenyi C."/>
            <person name="Tomsovsky M."/>
            <person name="Tulloss R.E."/>
            <person name="Uehling J."/>
            <person name="Grigoriev I.V."/>
            <person name="Vagvolgyi C."/>
            <person name="Papp T."/>
            <person name="Martin F.M."/>
            <person name="Miettinen O."/>
            <person name="Hibbett D.S."/>
            <person name="Nagy L.G."/>
        </authorList>
    </citation>
    <scope>NUCLEOTIDE SEQUENCE [LARGE SCALE GENOMIC DNA]</scope>
    <source>
        <strain evidence="1 2">CBS 962.96</strain>
    </source>
</reference>
<protein>
    <submittedName>
        <fullName evidence="1">Uncharacterized protein</fullName>
    </submittedName>
</protein>
<dbReference type="AlphaFoldDB" id="A0A4V4HAW3"/>
<name>A0A4V4HAW3_DENBC</name>
<dbReference type="EMBL" id="ML180573">
    <property type="protein sequence ID" value="THU77065.1"/>
    <property type="molecule type" value="Genomic_DNA"/>
</dbReference>
<organism evidence="1 2">
    <name type="scientific">Dendrothele bispora (strain CBS 962.96)</name>
    <dbReference type="NCBI Taxonomy" id="1314807"/>
    <lineage>
        <taxon>Eukaryota</taxon>
        <taxon>Fungi</taxon>
        <taxon>Dikarya</taxon>
        <taxon>Basidiomycota</taxon>
        <taxon>Agaricomycotina</taxon>
        <taxon>Agaricomycetes</taxon>
        <taxon>Agaricomycetidae</taxon>
        <taxon>Agaricales</taxon>
        <taxon>Agaricales incertae sedis</taxon>
        <taxon>Dendrothele</taxon>
    </lineage>
</organism>
<proteinExistence type="predicted"/>
<evidence type="ECO:0000313" key="1">
    <source>
        <dbReference type="EMBL" id="THU77065.1"/>
    </source>
</evidence>
<dbReference type="Proteomes" id="UP000297245">
    <property type="component" value="Unassembled WGS sequence"/>
</dbReference>
<accession>A0A4V4HAW3</accession>
<sequence>MGGHGLKVYTDIRGRLAPEELVVEDQVSKGHESVKGEEWILLTLPRNDLIKKLVAGKCKGIRCVCCKAVTQVPNVVCTACFDGGTN</sequence>
<keyword evidence="2" id="KW-1185">Reference proteome</keyword>
<gene>
    <name evidence="1" type="ORF">K435DRAFT_110990</name>
</gene>